<name>A0A9N9BXM0_9GLOM</name>
<protein>
    <submittedName>
        <fullName evidence="3">1491_t:CDS:1</fullName>
    </submittedName>
</protein>
<dbReference type="GO" id="GO:0006364">
    <property type="term" value="P:rRNA processing"/>
    <property type="evidence" value="ECO:0007669"/>
    <property type="project" value="UniProtKB-KW"/>
</dbReference>
<reference evidence="3" key="1">
    <citation type="submission" date="2021-06" db="EMBL/GenBank/DDBJ databases">
        <authorList>
            <person name="Kallberg Y."/>
            <person name="Tangrot J."/>
            <person name="Rosling A."/>
        </authorList>
    </citation>
    <scope>NUCLEOTIDE SEQUENCE</scope>
    <source>
        <strain evidence="3">IA702</strain>
    </source>
</reference>
<comment type="caution">
    <text evidence="3">The sequence shown here is derived from an EMBL/GenBank/DDBJ whole genome shotgun (WGS) entry which is preliminary data.</text>
</comment>
<evidence type="ECO:0000256" key="1">
    <source>
        <dbReference type="ARBA" id="ARBA00006524"/>
    </source>
</evidence>
<dbReference type="InterPro" id="IPR019398">
    <property type="entry name" value="Pre-rRNA_process_TSR2"/>
</dbReference>
<dbReference type="OrthoDB" id="263560at2759"/>
<keyword evidence="2" id="KW-0698">rRNA processing</keyword>
<comment type="similarity">
    <text evidence="1">Belongs to the TSR2 family.</text>
</comment>
<sequence>MASALFAEGVYRLFKTWTALNLAVENLWGGVDSEDKRDWFVGVIVEYYEKNGQRTDPFDIEQILEQVMSDEFSTILEDDSAYQIAQTLARMYTECLTNKSTIIDNLRAKQSSRPTAQSVALTRCSNRGVPILTGFNRSSVLTSQTGHFSLFYGYPQIWLHYRD</sequence>
<keyword evidence="4" id="KW-1185">Reference proteome</keyword>
<accession>A0A9N9BXM0</accession>
<dbReference type="PANTHER" id="PTHR21250">
    <property type="entry name" value="PRE-RRNA-PROCESSING PROTEIN TSR2 HOMOLOG"/>
    <property type="match status" value="1"/>
</dbReference>
<gene>
    <name evidence="3" type="ORF">POCULU_LOCUS6606</name>
</gene>
<dbReference type="AlphaFoldDB" id="A0A9N9BXM0"/>
<dbReference type="EMBL" id="CAJVPJ010001256">
    <property type="protein sequence ID" value="CAG8583434.1"/>
    <property type="molecule type" value="Genomic_DNA"/>
</dbReference>
<proteinExistence type="inferred from homology"/>
<dbReference type="Pfam" id="PF10273">
    <property type="entry name" value="WGG"/>
    <property type="match status" value="1"/>
</dbReference>
<dbReference type="Proteomes" id="UP000789572">
    <property type="component" value="Unassembled WGS sequence"/>
</dbReference>
<evidence type="ECO:0000313" key="4">
    <source>
        <dbReference type="Proteomes" id="UP000789572"/>
    </source>
</evidence>
<evidence type="ECO:0000256" key="2">
    <source>
        <dbReference type="ARBA" id="ARBA00022552"/>
    </source>
</evidence>
<evidence type="ECO:0000313" key="3">
    <source>
        <dbReference type="EMBL" id="CAG8583434.1"/>
    </source>
</evidence>
<organism evidence="3 4">
    <name type="scientific">Paraglomus occultum</name>
    <dbReference type="NCBI Taxonomy" id="144539"/>
    <lineage>
        <taxon>Eukaryota</taxon>
        <taxon>Fungi</taxon>
        <taxon>Fungi incertae sedis</taxon>
        <taxon>Mucoromycota</taxon>
        <taxon>Glomeromycotina</taxon>
        <taxon>Glomeromycetes</taxon>
        <taxon>Paraglomerales</taxon>
        <taxon>Paraglomeraceae</taxon>
        <taxon>Paraglomus</taxon>
    </lineage>
</organism>